<dbReference type="KEGG" id="gfu:KM031_03950"/>
<evidence type="ECO:0000313" key="4">
    <source>
        <dbReference type="Proteomes" id="UP000679352"/>
    </source>
</evidence>
<dbReference type="HAMAP" id="MF_01940">
    <property type="entry name" value="RNA_CPDase"/>
    <property type="match status" value="1"/>
</dbReference>
<dbReference type="PANTHER" id="PTHR35561:SF1">
    <property type="entry name" value="RNA 2',3'-CYCLIC PHOSPHODIESTERASE"/>
    <property type="match status" value="1"/>
</dbReference>
<dbReference type="GO" id="GO:0004113">
    <property type="term" value="F:2',3'-cyclic-nucleotide 3'-phosphodiesterase activity"/>
    <property type="evidence" value="ECO:0007669"/>
    <property type="project" value="InterPro"/>
</dbReference>
<comment type="function">
    <text evidence="2">Hydrolyzes RNA 2',3'-cyclic phosphodiester to an RNA 2'-phosphomonoester.</text>
</comment>
<name>A0A975S2K9_9RHOB</name>
<keyword evidence="4" id="KW-1185">Reference proteome</keyword>
<feature type="active site" description="Proton acceptor" evidence="2">
    <location>
        <position position="120"/>
    </location>
</feature>
<sequence length="180" mass="19279">MIRAFLALPIPEQVQSRLRLLQFLLPLPRRVPPDSFHLTLAFLDTQPDAVLEAVDDGMMALHAAPFALSLRGLGLFGGDKPRAVWAAVAEAPALIHLQAKVARVAAVAGVPVAARGFTPHVTLGRFAPPPPEQAMRLERAVVADQGFHAGPWLVEEIGLYASMPGAEGPRYDLLASYPLG</sequence>
<organism evidence="3 4">
    <name type="scientific">Gemmobacter fulvus</name>
    <dbReference type="NCBI Taxonomy" id="2840474"/>
    <lineage>
        <taxon>Bacteria</taxon>
        <taxon>Pseudomonadati</taxon>
        <taxon>Pseudomonadota</taxon>
        <taxon>Alphaproteobacteria</taxon>
        <taxon>Rhodobacterales</taxon>
        <taxon>Paracoccaceae</taxon>
        <taxon>Gemmobacter</taxon>
    </lineage>
</organism>
<evidence type="ECO:0000256" key="1">
    <source>
        <dbReference type="ARBA" id="ARBA00022801"/>
    </source>
</evidence>
<gene>
    <name evidence="3" type="primary">thpR</name>
    <name evidence="3" type="ORF">KM031_03950</name>
</gene>
<evidence type="ECO:0000313" key="3">
    <source>
        <dbReference type="EMBL" id="QWK91073.1"/>
    </source>
</evidence>
<dbReference type="Proteomes" id="UP000679352">
    <property type="component" value="Chromosome"/>
</dbReference>
<dbReference type="EMBL" id="CP076361">
    <property type="protein sequence ID" value="QWK91073.1"/>
    <property type="molecule type" value="Genomic_DNA"/>
</dbReference>
<accession>A0A975S2K9</accession>
<proteinExistence type="inferred from homology"/>
<reference evidence="3" key="1">
    <citation type="submission" date="2021-06" db="EMBL/GenBank/DDBJ databases">
        <title>Direct submission.</title>
        <authorList>
            <person name="Lee C.-S."/>
            <person name="Jin L."/>
        </authorList>
    </citation>
    <scope>NUCLEOTIDE SEQUENCE</scope>
    <source>
        <strain evidence="3">Con5</strain>
    </source>
</reference>
<protein>
    <recommendedName>
        <fullName evidence="2">RNA 2',3'-cyclic phosphodiesterase</fullName>
        <shortName evidence="2">RNA 2',3'-CPDase</shortName>
        <ecNumber evidence="2">3.1.4.58</ecNumber>
    </recommendedName>
</protein>
<dbReference type="AlphaFoldDB" id="A0A975S2K9"/>
<feature type="active site" description="Proton donor" evidence="2">
    <location>
        <position position="37"/>
    </location>
</feature>
<dbReference type="GO" id="GO:0008664">
    <property type="term" value="F:RNA 2',3'-cyclic 3'-phosphodiesterase activity"/>
    <property type="evidence" value="ECO:0007669"/>
    <property type="project" value="UniProtKB-EC"/>
</dbReference>
<comment type="similarity">
    <text evidence="2">Belongs to the 2H phosphoesterase superfamily. ThpR family.</text>
</comment>
<feature type="short sequence motif" description="HXTX 2" evidence="2">
    <location>
        <begin position="120"/>
        <end position="123"/>
    </location>
</feature>
<dbReference type="PANTHER" id="PTHR35561">
    <property type="entry name" value="RNA 2',3'-CYCLIC PHOSPHODIESTERASE"/>
    <property type="match status" value="1"/>
</dbReference>
<dbReference type="InterPro" id="IPR009097">
    <property type="entry name" value="Cyclic_Pdiesterase"/>
</dbReference>
<dbReference type="NCBIfam" id="TIGR02258">
    <property type="entry name" value="2_5_ligase"/>
    <property type="match status" value="1"/>
</dbReference>
<keyword evidence="1 2" id="KW-0378">Hydrolase</keyword>
<dbReference type="InterPro" id="IPR004175">
    <property type="entry name" value="RNA_CPDase"/>
</dbReference>
<comment type="catalytic activity">
    <reaction evidence="2">
        <text>a 3'-end 2',3'-cyclophospho-ribonucleotide-RNA + H2O = a 3'-end 2'-phospho-ribonucleotide-RNA + H(+)</text>
        <dbReference type="Rhea" id="RHEA:11828"/>
        <dbReference type="Rhea" id="RHEA-COMP:10464"/>
        <dbReference type="Rhea" id="RHEA-COMP:17353"/>
        <dbReference type="ChEBI" id="CHEBI:15377"/>
        <dbReference type="ChEBI" id="CHEBI:15378"/>
        <dbReference type="ChEBI" id="CHEBI:83064"/>
        <dbReference type="ChEBI" id="CHEBI:173113"/>
        <dbReference type="EC" id="3.1.4.58"/>
    </reaction>
</comment>
<dbReference type="RefSeq" id="WP_215503264.1">
    <property type="nucleotide sequence ID" value="NZ_CP076361.1"/>
</dbReference>
<dbReference type="SUPFAM" id="SSF55144">
    <property type="entry name" value="LigT-like"/>
    <property type="match status" value="1"/>
</dbReference>
<evidence type="ECO:0000256" key="2">
    <source>
        <dbReference type="HAMAP-Rule" id="MF_01940"/>
    </source>
</evidence>
<dbReference type="EC" id="3.1.4.58" evidence="2"/>
<dbReference type="Pfam" id="PF13563">
    <property type="entry name" value="2_5_RNA_ligase2"/>
    <property type="match status" value="1"/>
</dbReference>
<dbReference type="Gene3D" id="3.90.1140.10">
    <property type="entry name" value="Cyclic phosphodiesterase"/>
    <property type="match status" value="1"/>
</dbReference>
<feature type="short sequence motif" description="HXTX 1" evidence="2">
    <location>
        <begin position="37"/>
        <end position="40"/>
    </location>
</feature>